<dbReference type="Proteomes" id="UP000053766">
    <property type="component" value="Unassembled WGS sequence"/>
</dbReference>
<keyword evidence="4" id="KW-1185">Reference proteome</keyword>
<keyword evidence="1" id="KW-0479">Metal-binding</keyword>
<dbReference type="Gene3D" id="3.30.540.30">
    <property type="match status" value="2"/>
</dbReference>
<proteinExistence type="predicted"/>
<evidence type="ECO:0000256" key="2">
    <source>
        <dbReference type="ARBA" id="ARBA00022801"/>
    </source>
</evidence>
<dbReference type="AlphaFoldDB" id="A0A0D8Y3A2"/>
<dbReference type="PANTHER" id="PTHR23422:SF11">
    <property type="entry name" value="DIPEPTIDYL PEPTIDASE 3"/>
    <property type="match status" value="1"/>
</dbReference>
<evidence type="ECO:0000313" key="3">
    <source>
        <dbReference type="EMBL" id="KJH51170.1"/>
    </source>
</evidence>
<dbReference type="STRING" id="29172.A0A0D8Y3A2"/>
<dbReference type="GO" id="GO:0005737">
    <property type="term" value="C:cytoplasm"/>
    <property type="evidence" value="ECO:0007669"/>
    <property type="project" value="TreeGrafter"/>
</dbReference>
<dbReference type="Pfam" id="PF03571">
    <property type="entry name" value="Peptidase_M49"/>
    <property type="match status" value="3"/>
</dbReference>
<dbReference type="OrthoDB" id="4694525at2759"/>
<dbReference type="EMBL" id="KN716189">
    <property type="protein sequence ID" value="KJH51170.1"/>
    <property type="molecule type" value="Genomic_DNA"/>
</dbReference>
<dbReference type="GO" id="GO:0008239">
    <property type="term" value="F:dipeptidyl-peptidase activity"/>
    <property type="evidence" value="ECO:0007669"/>
    <property type="project" value="TreeGrafter"/>
</dbReference>
<keyword evidence="2" id="KW-0378">Hydrolase</keyword>
<evidence type="ECO:0000313" key="4">
    <source>
        <dbReference type="Proteomes" id="UP000053766"/>
    </source>
</evidence>
<dbReference type="GO" id="GO:0046872">
    <property type="term" value="F:metal ion binding"/>
    <property type="evidence" value="ECO:0007669"/>
    <property type="project" value="UniProtKB-KW"/>
</dbReference>
<dbReference type="MEROPS" id="M49.001"/>
<reference evidence="4" key="2">
    <citation type="journal article" date="2016" name="Sci. Rep.">
        <title>Dictyocaulus viviparus genome, variome and transcriptome elucidate lungworm biology and support future intervention.</title>
        <authorList>
            <person name="McNulty S.N."/>
            <person name="Strube C."/>
            <person name="Rosa B.A."/>
            <person name="Martin J.C."/>
            <person name="Tyagi R."/>
            <person name="Choi Y.J."/>
            <person name="Wang Q."/>
            <person name="Hallsworth Pepin K."/>
            <person name="Zhang X."/>
            <person name="Ozersky P."/>
            <person name="Wilson R.K."/>
            <person name="Sternberg P.W."/>
            <person name="Gasser R.B."/>
            <person name="Mitreva M."/>
        </authorList>
    </citation>
    <scope>NUCLEOTIDE SEQUENCE [LARGE SCALE GENOMIC DNA]</scope>
    <source>
        <strain evidence="4">HannoverDv2000</strain>
    </source>
</reference>
<sequence length="283" mass="32558">MSRICNSLKLASESAANDTQKKMISKYIEHFTEGDIKFHKGTTASNQNVFAQVLKENKAQEGSRLWIKDVEPVIESYIGFIENYRDPAGTRSEFEGWYSLIHICSNFDRRYDDIRQNEGFKNVSLGNVIAATPKQKMNFISQEDEVWFVSIIRFYYIAVFIKDLLHQYHKDSFEVQVGLHELLGHGSGKLFQKSRDGTFNFDKNTKDLITGQPVECRAEAVGYVLCCDADILEIFGFKGEVAEKVKYVNWLNEIRAGLLALEFYSPEAKKWGQVCIMQSNDYY</sequence>
<dbReference type="InterPro" id="IPR039461">
    <property type="entry name" value="Peptidase_M49"/>
</dbReference>
<dbReference type="PANTHER" id="PTHR23422">
    <property type="entry name" value="DIPEPTIDYL PEPTIDASE III-RELATED"/>
    <property type="match status" value="1"/>
</dbReference>
<gene>
    <name evidence="3" type="ORF">DICVIV_02630</name>
</gene>
<accession>A0A0D8Y3A2</accession>
<organism evidence="3 4">
    <name type="scientific">Dictyocaulus viviparus</name>
    <name type="common">Bovine lungworm</name>
    <dbReference type="NCBI Taxonomy" id="29172"/>
    <lineage>
        <taxon>Eukaryota</taxon>
        <taxon>Metazoa</taxon>
        <taxon>Ecdysozoa</taxon>
        <taxon>Nematoda</taxon>
        <taxon>Chromadorea</taxon>
        <taxon>Rhabditida</taxon>
        <taxon>Rhabditina</taxon>
        <taxon>Rhabditomorpha</taxon>
        <taxon>Strongyloidea</taxon>
        <taxon>Metastrongylidae</taxon>
        <taxon>Dictyocaulus</taxon>
    </lineage>
</organism>
<name>A0A0D8Y3A2_DICVI</name>
<evidence type="ECO:0000256" key="1">
    <source>
        <dbReference type="ARBA" id="ARBA00022723"/>
    </source>
</evidence>
<protein>
    <submittedName>
        <fullName evidence="3">Peptidase family M49</fullName>
    </submittedName>
</protein>
<reference evidence="3 4" key="1">
    <citation type="submission" date="2013-11" db="EMBL/GenBank/DDBJ databases">
        <title>Draft genome of the bovine lungworm Dictyocaulus viviparus.</title>
        <authorList>
            <person name="Mitreva M."/>
        </authorList>
    </citation>
    <scope>NUCLEOTIDE SEQUENCE [LARGE SCALE GENOMIC DNA]</scope>
    <source>
        <strain evidence="3 4">HannoverDv2000</strain>
    </source>
</reference>